<dbReference type="RefSeq" id="WP_379155671.1">
    <property type="nucleotide sequence ID" value="NZ_JBHSRJ010000005.1"/>
</dbReference>
<dbReference type="InterPro" id="IPR008927">
    <property type="entry name" value="6-PGluconate_DH-like_C_sf"/>
</dbReference>
<evidence type="ECO:0000313" key="10">
    <source>
        <dbReference type="Proteomes" id="UP001596135"/>
    </source>
</evidence>
<dbReference type="InterPro" id="IPR028357">
    <property type="entry name" value="UDPglc_DH_bac"/>
</dbReference>
<evidence type="ECO:0000256" key="4">
    <source>
        <dbReference type="ARBA" id="ARBA00023002"/>
    </source>
</evidence>
<evidence type="ECO:0000256" key="7">
    <source>
        <dbReference type="PIRNR" id="PIRNR000124"/>
    </source>
</evidence>
<comment type="caution">
    <text evidence="9">The sequence shown here is derived from an EMBL/GenBank/DDBJ whole genome shotgun (WGS) entry which is preliminary data.</text>
</comment>
<evidence type="ECO:0000256" key="6">
    <source>
        <dbReference type="ARBA" id="ARBA00047473"/>
    </source>
</evidence>
<dbReference type="SUPFAM" id="SSF52413">
    <property type="entry name" value="UDP-glucose/GDP-mannose dehydrogenase C-terminal domain"/>
    <property type="match status" value="1"/>
</dbReference>
<dbReference type="SMART" id="SM00984">
    <property type="entry name" value="UDPG_MGDP_dh_C"/>
    <property type="match status" value="1"/>
</dbReference>
<comment type="pathway">
    <text evidence="1">Nucleotide-sugar biosynthesis; UDP-alpha-D-glucuronate biosynthesis; UDP-alpha-D-glucuronate from UDP-alpha-D-glucose: step 1/1.</text>
</comment>
<dbReference type="Proteomes" id="UP001596135">
    <property type="component" value="Unassembled WGS sequence"/>
</dbReference>
<accession>A0ABW1LMN2</accession>
<dbReference type="Pfam" id="PF00984">
    <property type="entry name" value="UDPG_MGDP_dh"/>
    <property type="match status" value="1"/>
</dbReference>
<evidence type="ECO:0000256" key="1">
    <source>
        <dbReference type="ARBA" id="ARBA00004701"/>
    </source>
</evidence>
<dbReference type="EMBL" id="JBHSRJ010000005">
    <property type="protein sequence ID" value="MFC6044358.1"/>
    <property type="molecule type" value="Genomic_DNA"/>
</dbReference>
<organism evidence="9 10">
    <name type="scientific">Nocardioides hankookensis</name>
    <dbReference type="NCBI Taxonomy" id="443157"/>
    <lineage>
        <taxon>Bacteria</taxon>
        <taxon>Bacillati</taxon>
        <taxon>Actinomycetota</taxon>
        <taxon>Actinomycetes</taxon>
        <taxon>Propionibacteriales</taxon>
        <taxon>Nocardioidaceae</taxon>
        <taxon>Nocardioides</taxon>
    </lineage>
</organism>
<evidence type="ECO:0000256" key="5">
    <source>
        <dbReference type="ARBA" id="ARBA00023027"/>
    </source>
</evidence>
<protein>
    <recommendedName>
        <fullName evidence="3 7">UDP-glucose 6-dehydrogenase</fullName>
        <ecNumber evidence="3 7">1.1.1.22</ecNumber>
    </recommendedName>
</protein>
<dbReference type="EC" id="1.1.1.22" evidence="3 7"/>
<dbReference type="SUPFAM" id="SSF51735">
    <property type="entry name" value="NAD(P)-binding Rossmann-fold domains"/>
    <property type="match status" value="1"/>
</dbReference>
<dbReference type="InterPro" id="IPR001732">
    <property type="entry name" value="UDP-Glc/GDP-Man_DH_N"/>
</dbReference>
<evidence type="ECO:0000259" key="8">
    <source>
        <dbReference type="SMART" id="SM00984"/>
    </source>
</evidence>
<keyword evidence="5 7" id="KW-0520">NAD</keyword>
<dbReference type="NCBIfam" id="TIGR03026">
    <property type="entry name" value="NDP-sugDHase"/>
    <property type="match status" value="1"/>
</dbReference>
<dbReference type="InterPro" id="IPR017476">
    <property type="entry name" value="UDP-Glc/GDP-Man"/>
</dbReference>
<dbReference type="PROSITE" id="PS51257">
    <property type="entry name" value="PROKAR_LIPOPROTEIN"/>
    <property type="match status" value="1"/>
</dbReference>
<evidence type="ECO:0000256" key="2">
    <source>
        <dbReference type="ARBA" id="ARBA00006601"/>
    </source>
</evidence>
<dbReference type="PANTHER" id="PTHR43750">
    <property type="entry name" value="UDP-GLUCOSE 6-DEHYDROGENASE TUAD"/>
    <property type="match status" value="1"/>
</dbReference>
<comment type="similarity">
    <text evidence="2 7">Belongs to the UDP-glucose/GDP-mannose dehydrogenase family.</text>
</comment>
<keyword evidence="4 7" id="KW-0560">Oxidoreductase</keyword>
<dbReference type="SUPFAM" id="SSF48179">
    <property type="entry name" value="6-phosphogluconate dehydrogenase C-terminal domain-like"/>
    <property type="match status" value="1"/>
</dbReference>
<dbReference type="Gene3D" id="3.40.50.720">
    <property type="entry name" value="NAD(P)-binding Rossmann-like Domain"/>
    <property type="match status" value="2"/>
</dbReference>
<evidence type="ECO:0000256" key="3">
    <source>
        <dbReference type="ARBA" id="ARBA00012954"/>
    </source>
</evidence>
<dbReference type="PANTHER" id="PTHR43750:SF1">
    <property type="entry name" value="GDP-MANNOSE 6-DEHYDROGENASE"/>
    <property type="match status" value="1"/>
</dbReference>
<evidence type="ECO:0000313" key="9">
    <source>
        <dbReference type="EMBL" id="MFC6044358.1"/>
    </source>
</evidence>
<dbReference type="Pfam" id="PF03721">
    <property type="entry name" value="UDPG_MGDP_dh_N"/>
    <property type="match status" value="1"/>
</dbReference>
<dbReference type="PIRSF" id="PIRSF000124">
    <property type="entry name" value="UDPglc_GDPman_dh"/>
    <property type="match status" value="1"/>
</dbReference>
<feature type="domain" description="UDP-glucose/GDP-mannose dehydrogenase C-terminal" evidence="8">
    <location>
        <begin position="320"/>
        <end position="406"/>
    </location>
</feature>
<reference evidence="10" key="1">
    <citation type="journal article" date="2019" name="Int. J. Syst. Evol. Microbiol.">
        <title>The Global Catalogue of Microorganisms (GCM) 10K type strain sequencing project: providing services to taxonomists for standard genome sequencing and annotation.</title>
        <authorList>
            <consortium name="The Broad Institute Genomics Platform"/>
            <consortium name="The Broad Institute Genome Sequencing Center for Infectious Disease"/>
            <person name="Wu L."/>
            <person name="Ma J."/>
        </authorList>
    </citation>
    <scope>NUCLEOTIDE SEQUENCE [LARGE SCALE GENOMIC DNA]</scope>
    <source>
        <strain evidence="10">CCUG 54522</strain>
    </source>
</reference>
<dbReference type="InterPro" id="IPR036291">
    <property type="entry name" value="NAD(P)-bd_dom_sf"/>
</dbReference>
<dbReference type="InterPro" id="IPR014027">
    <property type="entry name" value="UDP-Glc/GDP-Man_DH_C"/>
</dbReference>
<proteinExistence type="inferred from homology"/>
<dbReference type="Gene3D" id="1.20.5.170">
    <property type="match status" value="1"/>
</dbReference>
<dbReference type="PIRSF" id="PIRSF500134">
    <property type="entry name" value="UDPglc_DH_bac"/>
    <property type="match status" value="1"/>
</dbReference>
<keyword evidence="10" id="KW-1185">Reference proteome</keyword>
<gene>
    <name evidence="9" type="ORF">ACFPYL_14810</name>
</gene>
<dbReference type="InterPro" id="IPR036220">
    <property type="entry name" value="UDP-Glc/GDP-Man_DH_C_sf"/>
</dbReference>
<sequence length="421" mass="45624">MKIAVVGLGYVGVTAACCLASQGHRIIGVDVSSKKVDELNRGVCPITEPGLSELLTRALDQDLIKASTSFPASNRDIDMVIVCVGTPSGPDGSHNMSYVAEATRQVASALDRDRDKPLTLVFRSTFRPGTMEELITPILRDSLGDDYGSIVERVYNPEFLRESSAIDDFFNPPRVVVGTADARASTAMDEMNSGIDAETFNVGFREAEFTKFADNTWHAVKVSFANEVGRVCQELGIDPQAVHRIFVADRKLNISPYYTRPGGPFGGSCLPKDVRALQHIASDAGVNSYLIDALIKSNEAHKHFLYQRVVALLPATGRVLVSGLAFKAGTDDLRESPNVDIVRRLLRAGHTVHVFDPSLAAERLVGQNLGYAYTHLPSLGDLLVDQKSAETGDYDLAVKTNASFDLLDLGDTPTIDIGTLR</sequence>
<dbReference type="InterPro" id="IPR014026">
    <property type="entry name" value="UDP-Glc/GDP-Man_DH_dimer"/>
</dbReference>
<comment type="catalytic activity">
    <reaction evidence="6 7">
        <text>UDP-alpha-D-glucose + 2 NAD(+) + H2O = UDP-alpha-D-glucuronate + 2 NADH + 3 H(+)</text>
        <dbReference type="Rhea" id="RHEA:23596"/>
        <dbReference type="ChEBI" id="CHEBI:15377"/>
        <dbReference type="ChEBI" id="CHEBI:15378"/>
        <dbReference type="ChEBI" id="CHEBI:57540"/>
        <dbReference type="ChEBI" id="CHEBI:57945"/>
        <dbReference type="ChEBI" id="CHEBI:58052"/>
        <dbReference type="ChEBI" id="CHEBI:58885"/>
        <dbReference type="EC" id="1.1.1.22"/>
    </reaction>
</comment>
<name>A0ABW1LMN2_9ACTN</name>
<dbReference type="Pfam" id="PF03720">
    <property type="entry name" value="UDPG_MGDP_dh_C"/>
    <property type="match status" value="1"/>
</dbReference>